<feature type="transmembrane region" description="Helical" evidence="1">
    <location>
        <begin position="58"/>
        <end position="82"/>
    </location>
</feature>
<dbReference type="AlphaFoldDB" id="C3XIR0"/>
<sequence length="152" mass="17791">MKLPIYSNLKTKLESKGLDSSTSGQIAWFVCSVGVVYVFSMIVYTYGVNKEGISLDKIFVAFYINHFFCFIFMWLIFLLNLLYKENTISFILSMIITIIYFYNEYFSCIVALIIGVILYITKKQRLFYTCFVGLVYIIVIYIVFDLRGGFYK</sequence>
<evidence type="ECO:0000313" key="3">
    <source>
        <dbReference type="Proteomes" id="UP000005085"/>
    </source>
</evidence>
<dbReference type="RefSeq" id="WP_005219876.1">
    <property type="nucleotide sequence ID" value="NZ_KI392039.1"/>
</dbReference>
<feature type="transmembrane region" description="Helical" evidence="1">
    <location>
        <begin position="88"/>
        <end position="119"/>
    </location>
</feature>
<keyword evidence="1" id="KW-0472">Membrane</keyword>
<evidence type="ECO:0000256" key="1">
    <source>
        <dbReference type="SAM" id="Phobius"/>
    </source>
</evidence>
<dbReference type="HOGENOM" id="CLU_133662_0_0_7"/>
<comment type="caution">
    <text evidence="2">The sequence shown here is derived from an EMBL/GenBank/DDBJ whole genome shotgun (WGS) entry which is preliminary data.</text>
</comment>
<keyword evidence="1" id="KW-0812">Transmembrane</keyword>
<proteinExistence type="predicted"/>
<keyword evidence="3" id="KW-1185">Reference proteome</keyword>
<organism evidence="2 3">
    <name type="scientific">Helicobacter bilis ATCC 43879</name>
    <dbReference type="NCBI Taxonomy" id="613026"/>
    <lineage>
        <taxon>Bacteria</taxon>
        <taxon>Pseudomonadati</taxon>
        <taxon>Campylobacterota</taxon>
        <taxon>Epsilonproteobacteria</taxon>
        <taxon>Campylobacterales</taxon>
        <taxon>Helicobacteraceae</taxon>
        <taxon>Helicobacter</taxon>
    </lineage>
</organism>
<feature type="transmembrane region" description="Helical" evidence="1">
    <location>
        <begin position="126"/>
        <end position="144"/>
    </location>
</feature>
<dbReference type="Proteomes" id="UP000005085">
    <property type="component" value="Unassembled WGS sequence"/>
</dbReference>
<gene>
    <name evidence="2" type="ORF">HRAG_01956</name>
</gene>
<feature type="transmembrane region" description="Helical" evidence="1">
    <location>
        <begin position="26"/>
        <end position="46"/>
    </location>
</feature>
<dbReference type="EMBL" id="ACDN02000038">
    <property type="protein sequence ID" value="EEO24899.1"/>
    <property type="molecule type" value="Genomic_DNA"/>
</dbReference>
<evidence type="ECO:0000313" key="2">
    <source>
        <dbReference type="EMBL" id="EEO24899.1"/>
    </source>
</evidence>
<accession>C3XIR0</accession>
<reference evidence="2 3" key="1">
    <citation type="journal article" date="2014" name="Genome Announc.">
        <title>Draft genome sequences of six enterohepatic helicobacter species isolated from humans and one from rhesus macaques.</title>
        <authorList>
            <person name="Shen Z."/>
            <person name="Sheh A."/>
            <person name="Young S.K."/>
            <person name="Abouelliel A."/>
            <person name="Ward D.V."/>
            <person name="Earl A.M."/>
            <person name="Fox J.G."/>
        </authorList>
    </citation>
    <scope>NUCLEOTIDE SEQUENCE [LARGE SCALE GENOMIC DNA]</scope>
    <source>
        <strain evidence="2 3">ATCC 43879</strain>
    </source>
</reference>
<protein>
    <submittedName>
        <fullName evidence="2">Uncharacterized protein</fullName>
    </submittedName>
</protein>
<name>C3XIR0_9HELI</name>
<keyword evidence="1" id="KW-1133">Transmembrane helix</keyword>